<sequence length="384" mass="42398">MHLFYPIGTFYPAQSGGPSNSVYWLAKALVRQGVNVTVLSTDTDQPDNTLRNQWLTTEAGRVRYVSTRHHNLPWRSIWQSWQLIPTVDLVHLTSLFYPLSLAAAVMAIRHQKPLVWSPRGELAPAALALRPWLKQLVLKGIRPWASRITFHATSREEMRQIRTHFGPDVRVVELPNYLELPPLLPPSVPGALPPYLLYLGRLHPIKALDRLLEAVALSAVFRNGPWQLRLVGTDASGYGATLRQQADALGLGHRVSIEPPVASEIKQRILADAHALVLPSHSENFGNVVIEALAQGTPVVASLGTPWSILPAEGAGFWVANDPATLAATLDTCLSLPTGKYAQYRQRAIALATAQFDIRTNGHRWLSTYTALTTNQLTTPLCVE</sequence>
<organism evidence="2 3">
    <name type="scientific">Fibrella rubiginis</name>
    <dbReference type="NCBI Taxonomy" id="2817060"/>
    <lineage>
        <taxon>Bacteria</taxon>
        <taxon>Pseudomonadati</taxon>
        <taxon>Bacteroidota</taxon>
        <taxon>Cytophagia</taxon>
        <taxon>Cytophagales</taxon>
        <taxon>Spirosomataceae</taxon>
        <taxon>Fibrella</taxon>
    </lineage>
</organism>
<comment type="caution">
    <text evidence="2">The sequence shown here is derived from an EMBL/GenBank/DDBJ whole genome shotgun (WGS) entry which is preliminary data.</text>
</comment>
<dbReference type="PANTHER" id="PTHR12526">
    <property type="entry name" value="GLYCOSYLTRANSFERASE"/>
    <property type="match status" value="1"/>
</dbReference>
<dbReference type="Pfam" id="PF13579">
    <property type="entry name" value="Glyco_trans_4_4"/>
    <property type="match status" value="1"/>
</dbReference>
<reference evidence="2" key="1">
    <citation type="submission" date="2021-03" db="EMBL/GenBank/DDBJ databases">
        <title>Fibrella sp. HMF5335 genome sequencing and assembly.</title>
        <authorList>
            <person name="Kang H."/>
            <person name="Kim H."/>
            <person name="Bae S."/>
            <person name="Joh K."/>
        </authorList>
    </citation>
    <scope>NUCLEOTIDE SEQUENCE</scope>
    <source>
        <strain evidence="2">HMF5335</strain>
    </source>
</reference>
<feature type="domain" description="Glycosyltransferase subfamily 4-like N-terminal" evidence="1">
    <location>
        <begin position="16"/>
        <end position="176"/>
    </location>
</feature>
<accession>A0A939GDR1</accession>
<evidence type="ECO:0000259" key="1">
    <source>
        <dbReference type="Pfam" id="PF13579"/>
    </source>
</evidence>
<evidence type="ECO:0000313" key="3">
    <source>
        <dbReference type="Proteomes" id="UP000664034"/>
    </source>
</evidence>
<proteinExistence type="predicted"/>
<dbReference type="Gene3D" id="3.40.50.2000">
    <property type="entry name" value="Glycogen Phosphorylase B"/>
    <property type="match status" value="2"/>
</dbReference>
<evidence type="ECO:0000313" key="2">
    <source>
        <dbReference type="EMBL" id="MBO0934965.1"/>
    </source>
</evidence>
<dbReference type="InterPro" id="IPR028098">
    <property type="entry name" value="Glyco_trans_4-like_N"/>
</dbReference>
<gene>
    <name evidence="2" type="ORF">J2I47_00255</name>
</gene>
<dbReference type="AlphaFoldDB" id="A0A939GDR1"/>
<dbReference type="GO" id="GO:0016757">
    <property type="term" value="F:glycosyltransferase activity"/>
    <property type="evidence" value="ECO:0007669"/>
    <property type="project" value="TreeGrafter"/>
</dbReference>
<keyword evidence="3" id="KW-1185">Reference proteome</keyword>
<dbReference type="PANTHER" id="PTHR12526:SF638">
    <property type="entry name" value="SPORE COAT PROTEIN SA"/>
    <property type="match status" value="1"/>
</dbReference>
<name>A0A939GDR1_9BACT</name>
<protein>
    <submittedName>
        <fullName evidence="2">Glycosyltransferase</fullName>
    </submittedName>
</protein>
<dbReference type="Pfam" id="PF13692">
    <property type="entry name" value="Glyco_trans_1_4"/>
    <property type="match status" value="1"/>
</dbReference>
<dbReference type="Proteomes" id="UP000664034">
    <property type="component" value="Unassembled WGS sequence"/>
</dbReference>
<dbReference type="EMBL" id="JAFMYV010000001">
    <property type="protein sequence ID" value="MBO0934965.1"/>
    <property type="molecule type" value="Genomic_DNA"/>
</dbReference>
<dbReference type="RefSeq" id="WP_207362541.1">
    <property type="nucleotide sequence ID" value="NZ_JAFMYV010000001.1"/>
</dbReference>
<dbReference type="SUPFAM" id="SSF53756">
    <property type="entry name" value="UDP-Glycosyltransferase/glycogen phosphorylase"/>
    <property type="match status" value="1"/>
</dbReference>